<dbReference type="InterPro" id="IPR000064">
    <property type="entry name" value="NLP_P60_dom"/>
</dbReference>
<dbReference type="EC" id="3.4.-.-" evidence="8"/>
<name>A0ABY7U9C8_9CORY</name>
<reference evidence="8 9" key="1">
    <citation type="submission" date="2020-10" db="EMBL/GenBank/DDBJ databases">
        <title>Complete genome sequence of Corynebacterium massiliense DSM 45435, type strain of Corynebacterium massiliense.</title>
        <authorList>
            <person name="Busche T."/>
            <person name="Kalinowski J."/>
            <person name="Ruckert C."/>
        </authorList>
    </citation>
    <scope>NUCLEOTIDE SEQUENCE [LARGE SCALE GENOMIC DNA]</scope>
    <source>
        <strain evidence="8 9">DSM 45435</strain>
    </source>
</reference>
<feature type="signal peptide" evidence="6">
    <location>
        <begin position="1"/>
        <end position="29"/>
    </location>
</feature>
<keyword evidence="2" id="KW-0645">Protease</keyword>
<organism evidence="8 9">
    <name type="scientific">Corynebacterium massiliense DSM 45435</name>
    <dbReference type="NCBI Taxonomy" id="1121364"/>
    <lineage>
        <taxon>Bacteria</taxon>
        <taxon>Bacillati</taxon>
        <taxon>Actinomycetota</taxon>
        <taxon>Actinomycetes</taxon>
        <taxon>Mycobacteriales</taxon>
        <taxon>Corynebacteriaceae</taxon>
        <taxon>Corynebacterium</taxon>
    </lineage>
</organism>
<protein>
    <submittedName>
        <fullName evidence="8">Endopeptidase</fullName>
        <ecNumber evidence="8">3.4.-.-</ecNumber>
    </submittedName>
</protein>
<evidence type="ECO:0000313" key="8">
    <source>
        <dbReference type="EMBL" id="WCZ32868.1"/>
    </source>
</evidence>
<evidence type="ECO:0000259" key="7">
    <source>
        <dbReference type="PROSITE" id="PS51935"/>
    </source>
</evidence>
<dbReference type="RefSeq" id="WP_022862339.1">
    <property type="nucleotide sequence ID" value="NZ_ATVG01000001.1"/>
</dbReference>
<accession>A0ABY7U9C8</accession>
<proteinExistence type="inferred from homology"/>
<evidence type="ECO:0000256" key="2">
    <source>
        <dbReference type="ARBA" id="ARBA00022670"/>
    </source>
</evidence>
<feature type="coiled-coil region" evidence="5">
    <location>
        <begin position="59"/>
        <end position="100"/>
    </location>
</feature>
<feature type="coiled-coil region" evidence="5">
    <location>
        <begin position="182"/>
        <end position="226"/>
    </location>
</feature>
<keyword evidence="6" id="KW-0732">Signal</keyword>
<dbReference type="PANTHER" id="PTHR47359:SF3">
    <property type="entry name" value="NLP_P60 DOMAIN-CONTAINING PROTEIN-RELATED"/>
    <property type="match status" value="1"/>
</dbReference>
<evidence type="ECO:0000256" key="1">
    <source>
        <dbReference type="ARBA" id="ARBA00007074"/>
    </source>
</evidence>
<dbReference type="EMBL" id="CP063189">
    <property type="protein sequence ID" value="WCZ32868.1"/>
    <property type="molecule type" value="Genomic_DNA"/>
</dbReference>
<sequence>MHENSIRRKKYAVLAALTIAACVTPAVSAQELPGDAETPAAAEHGEGSDADLSALMDRIGQLSEQATAKSEELKAKQDELDKANEELHDLEGRAAAAGADADSAADAAAQQREAVKKLAGSRYRGVNFDSVTAALSSGDPQVAAERLGYLGALSRSARASLSTMNRTAEEASETHSDAEHAAELAAQKRDGIERDKARLEREAKELDRLKEEVEKQVDDLSAEQRAAWENRLNPVRPDDVKVPTGGDLSSVVAAALSKQGAPYGWGAQGPDTFDCSGLMLWAYSQAGKSIPRTSQAQIAGGTPVPIDKLEPGDIVGYYPGVTHVGMYIGNGQVVHASDYGIPVQVVPLNSMPITGTARY</sequence>
<dbReference type="SUPFAM" id="SSF54001">
    <property type="entry name" value="Cysteine proteinases"/>
    <property type="match status" value="1"/>
</dbReference>
<dbReference type="GO" id="GO:0016787">
    <property type="term" value="F:hydrolase activity"/>
    <property type="evidence" value="ECO:0007669"/>
    <property type="project" value="UniProtKB-KW"/>
</dbReference>
<dbReference type="PANTHER" id="PTHR47359">
    <property type="entry name" value="PEPTIDOGLYCAN DL-ENDOPEPTIDASE CWLO"/>
    <property type="match status" value="1"/>
</dbReference>
<dbReference type="PROSITE" id="PS51935">
    <property type="entry name" value="NLPC_P60"/>
    <property type="match status" value="1"/>
</dbReference>
<evidence type="ECO:0000256" key="4">
    <source>
        <dbReference type="ARBA" id="ARBA00022807"/>
    </source>
</evidence>
<comment type="similarity">
    <text evidence="1">Belongs to the peptidase C40 family.</text>
</comment>
<dbReference type="Proteomes" id="UP001220064">
    <property type="component" value="Chromosome"/>
</dbReference>
<keyword evidence="4" id="KW-0788">Thiol protease</keyword>
<feature type="chain" id="PRO_5045268792" evidence="6">
    <location>
        <begin position="30"/>
        <end position="359"/>
    </location>
</feature>
<keyword evidence="9" id="KW-1185">Reference proteome</keyword>
<keyword evidence="3 8" id="KW-0378">Hydrolase</keyword>
<evidence type="ECO:0000256" key="3">
    <source>
        <dbReference type="ARBA" id="ARBA00022801"/>
    </source>
</evidence>
<evidence type="ECO:0000313" key="9">
    <source>
        <dbReference type="Proteomes" id="UP001220064"/>
    </source>
</evidence>
<evidence type="ECO:0000256" key="5">
    <source>
        <dbReference type="SAM" id="Coils"/>
    </source>
</evidence>
<gene>
    <name evidence="8" type="ORF">CMASS_07170</name>
</gene>
<dbReference type="InterPro" id="IPR038765">
    <property type="entry name" value="Papain-like_cys_pep_sf"/>
</dbReference>
<dbReference type="Pfam" id="PF00877">
    <property type="entry name" value="NLPC_P60"/>
    <property type="match status" value="1"/>
</dbReference>
<dbReference type="InterPro" id="IPR051794">
    <property type="entry name" value="PG_Endopeptidase_C40"/>
</dbReference>
<dbReference type="Gene3D" id="3.90.1720.10">
    <property type="entry name" value="endopeptidase domain like (from Nostoc punctiforme)"/>
    <property type="match status" value="1"/>
</dbReference>
<keyword evidence="5" id="KW-0175">Coiled coil</keyword>
<evidence type="ECO:0000256" key="6">
    <source>
        <dbReference type="SAM" id="SignalP"/>
    </source>
</evidence>
<feature type="domain" description="NlpC/P60" evidence="7">
    <location>
        <begin position="245"/>
        <end position="359"/>
    </location>
</feature>
<dbReference type="PROSITE" id="PS51257">
    <property type="entry name" value="PROKAR_LIPOPROTEIN"/>
    <property type="match status" value="1"/>
</dbReference>